<dbReference type="GeneID" id="63854982"/>
<evidence type="ECO:0000256" key="2">
    <source>
        <dbReference type="ARBA" id="ARBA00022692"/>
    </source>
</evidence>
<feature type="region of interest" description="Disordered" evidence="6">
    <location>
        <begin position="364"/>
        <end position="400"/>
    </location>
</feature>
<evidence type="ECO:0000259" key="8">
    <source>
        <dbReference type="Pfam" id="PF20684"/>
    </source>
</evidence>
<evidence type="ECO:0000256" key="4">
    <source>
        <dbReference type="ARBA" id="ARBA00023136"/>
    </source>
</evidence>
<comment type="similarity">
    <text evidence="5">Belongs to the SAT4 family.</text>
</comment>
<keyword evidence="4 7" id="KW-0472">Membrane</keyword>
<dbReference type="PANTHER" id="PTHR33048">
    <property type="entry name" value="PTH11-LIKE INTEGRAL MEMBRANE PROTEIN (AFU_ORTHOLOGUE AFUA_5G11245)"/>
    <property type="match status" value="1"/>
</dbReference>
<dbReference type="InterPro" id="IPR052337">
    <property type="entry name" value="SAT4-like"/>
</dbReference>
<evidence type="ECO:0000313" key="10">
    <source>
        <dbReference type="Proteomes" id="UP000800039"/>
    </source>
</evidence>
<reference evidence="9" key="1">
    <citation type="submission" date="2020-01" db="EMBL/GenBank/DDBJ databases">
        <authorList>
            <consortium name="DOE Joint Genome Institute"/>
            <person name="Haridas S."/>
            <person name="Albert R."/>
            <person name="Binder M."/>
            <person name="Bloem J."/>
            <person name="Labutti K."/>
            <person name="Salamov A."/>
            <person name="Andreopoulos B."/>
            <person name="Baker S.E."/>
            <person name="Barry K."/>
            <person name="Bills G."/>
            <person name="Bluhm B.H."/>
            <person name="Cannon C."/>
            <person name="Castanera R."/>
            <person name="Culley D.E."/>
            <person name="Daum C."/>
            <person name="Ezra D."/>
            <person name="Gonzalez J.B."/>
            <person name="Henrissat B."/>
            <person name="Kuo A."/>
            <person name="Liang C."/>
            <person name="Lipzen A."/>
            <person name="Lutzoni F."/>
            <person name="Magnuson J."/>
            <person name="Mondo S."/>
            <person name="Nolan M."/>
            <person name="Ohm R."/>
            <person name="Pangilinan J."/>
            <person name="Park H.-J."/>
            <person name="Ramirez L."/>
            <person name="Alfaro M."/>
            <person name="Sun H."/>
            <person name="Tritt A."/>
            <person name="Yoshinaga Y."/>
            <person name="Zwiers L.-H."/>
            <person name="Turgeon B.G."/>
            <person name="Goodwin S.B."/>
            <person name="Spatafora J.W."/>
            <person name="Crous P.W."/>
            <person name="Grigoriev I.V."/>
        </authorList>
    </citation>
    <scope>NUCLEOTIDE SEQUENCE</scope>
    <source>
        <strain evidence="9">CBS 394.84</strain>
    </source>
</reference>
<feature type="transmembrane region" description="Helical" evidence="7">
    <location>
        <begin position="180"/>
        <end position="203"/>
    </location>
</feature>
<feature type="domain" description="Rhodopsin" evidence="8">
    <location>
        <begin position="33"/>
        <end position="278"/>
    </location>
</feature>
<name>A0A9P4LC97_9PLEO</name>
<evidence type="ECO:0000256" key="6">
    <source>
        <dbReference type="SAM" id="MobiDB-lite"/>
    </source>
</evidence>
<accession>A0A9P4LC97</accession>
<proteinExistence type="inferred from homology"/>
<dbReference type="Pfam" id="PF20684">
    <property type="entry name" value="Fung_rhodopsin"/>
    <property type="match status" value="1"/>
</dbReference>
<keyword evidence="2 7" id="KW-0812">Transmembrane</keyword>
<evidence type="ECO:0000256" key="7">
    <source>
        <dbReference type="SAM" id="Phobius"/>
    </source>
</evidence>
<organism evidence="9 10">
    <name type="scientific">Cucurbitaria berberidis CBS 394.84</name>
    <dbReference type="NCBI Taxonomy" id="1168544"/>
    <lineage>
        <taxon>Eukaryota</taxon>
        <taxon>Fungi</taxon>
        <taxon>Dikarya</taxon>
        <taxon>Ascomycota</taxon>
        <taxon>Pezizomycotina</taxon>
        <taxon>Dothideomycetes</taxon>
        <taxon>Pleosporomycetidae</taxon>
        <taxon>Pleosporales</taxon>
        <taxon>Pleosporineae</taxon>
        <taxon>Cucurbitariaceae</taxon>
        <taxon>Cucurbitaria</taxon>
    </lineage>
</organism>
<feature type="transmembrane region" description="Helical" evidence="7">
    <location>
        <begin position="20"/>
        <end position="41"/>
    </location>
</feature>
<dbReference type="AlphaFoldDB" id="A0A9P4LC97"/>
<evidence type="ECO:0000256" key="1">
    <source>
        <dbReference type="ARBA" id="ARBA00004141"/>
    </source>
</evidence>
<feature type="transmembrane region" description="Helical" evidence="7">
    <location>
        <begin position="96"/>
        <end position="121"/>
    </location>
</feature>
<evidence type="ECO:0000313" key="9">
    <source>
        <dbReference type="EMBL" id="KAF1848944.1"/>
    </source>
</evidence>
<keyword evidence="3 7" id="KW-1133">Transmembrane helix</keyword>
<dbReference type="GO" id="GO:0016020">
    <property type="term" value="C:membrane"/>
    <property type="evidence" value="ECO:0007669"/>
    <property type="project" value="UniProtKB-SubCell"/>
</dbReference>
<gene>
    <name evidence="9" type="ORF">K460DRAFT_415403</name>
</gene>
<dbReference type="EMBL" id="ML976615">
    <property type="protein sequence ID" value="KAF1848944.1"/>
    <property type="molecule type" value="Genomic_DNA"/>
</dbReference>
<evidence type="ECO:0000256" key="3">
    <source>
        <dbReference type="ARBA" id="ARBA00022989"/>
    </source>
</evidence>
<dbReference type="InterPro" id="IPR049326">
    <property type="entry name" value="Rhodopsin_dom_fungi"/>
</dbReference>
<feature type="transmembrane region" description="Helical" evidence="7">
    <location>
        <begin position="128"/>
        <end position="150"/>
    </location>
</feature>
<keyword evidence="10" id="KW-1185">Reference proteome</keyword>
<dbReference type="RefSeq" id="XP_040791507.1">
    <property type="nucleotide sequence ID" value="XM_040937732.1"/>
</dbReference>
<feature type="compositionally biased region" description="Low complexity" evidence="6">
    <location>
        <begin position="369"/>
        <end position="392"/>
    </location>
</feature>
<evidence type="ECO:0000256" key="5">
    <source>
        <dbReference type="ARBA" id="ARBA00038359"/>
    </source>
</evidence>
<protein>
    <recommendedName>
        <fullName evidence="8">Rhodopsin domain-containing protein</fullName>
    </recommendedName>
</protein>
<comment type="caution">
    <text evidence="9">The sequence shown here is derived from an EMBL/GenBank/DDBJ whole genome shotgun (WGS) entry which is preliminary data.</text>
</comment>
<dbReference type="PANTHER" id="PTHR33048:SF123">
    <property type="entry name" value="INTEGRAL MEMBRANE PROTEIN"/>
    <property type="match status" value="1"/>
</dbReference>
<dbReference type="OrthoDB" id="3934549at2759"/>
<sequence length="400" mass="44647">MGAVKMFTPYDLRPTIEITAFVLTGVSTMVVAVRCYCRVWIVGRLKLYDYIMLVALLCTWGLCACNHYQLMFGSGAQSGPKGMPKNLLFGSAVSWYVYHIGYSAVMGMIKLSILVFYLSFATHRMFRILVHISITFVAAVSTLMIFILAFQCPKKPSYAFSPAILKDRGAGHCFDLRIVFYWQAGFSIGSDLVILVLPMPLLVSLRMNTMKRISLMAVFSIGLLVPIASGVRLWGLILWANSGKLARYYGGYLIFWSQVEINTAIICASAPSLQPLVTRVFDKLARFQSPRGAYYYYGDGSNSISEPSVAEMIRSLPRDSISLLEPPDRVYYPSKTQVQEEFQTQVVIVKRSLEEEDIRSRVRAFSNQSPVHSHSTPPSSAFSTPSSSTGPSNMLRSGWI</sequence>
<comment type="subcellular location">
    <subcellularLocation>
        <location evidence="1">Membrane</location>
        <topology evidence="1">Multi-pass membrane protein</topology>
    </subcellularLocation>
</comment>
<dbReference type="Proteomes" id="UP000800039">
    <property type="component" value="Unassembled WGS sequence"/>
</dbReference>
<feature type="transmembrane region" description="Helical" evidence="7">
    <location>
        <begin position="53"/>
        <end position="76"/>
    </location>
</feature>
<feature type="transmembrane region" description="Helical" evidence="7">
    <location>
        <begin position="215"/>
        <end position="239"/>
    </location>
</feature>